<dbReference type="FunFam" id="3.80.10.10:FF:000354">
    <property type="entry name" value="Melanoma antigen preferentially expressed in tumors"/>
    <property type="match status" value="1"/>
</dbReference>
<dbReference type="InterPro" id="IPR032675">
    <property type="entry name" value="LRR_dom_sf"/>
</dbReference>
<dbReference type="GO" id="GO:0043066">
    <property type="term" value="P:negative regulation of apoptotic process"/>
    <property type="evidence" value="ECO:0007669"/>
    <property type="project" value="InterPro"/>
</dbReference>
<evidence type="ECO:0000256" key="2">
    <source>
        <dbReference type="ARBA" id="ARBA00022614"/>
    </source>
</evidence>
<dbReference type="InterPro" id="IPR026271">
    <property type="entry name" value="PRAME"/>
</dbReference>
<keyword evidence="2" id="KW-0433">Leucine-rich repeat</keyword>
<dbReference type="GO" id="GO:0005737">
    <property type="term" value="C:cytoplasm"/>
    <property type="evidence" value="ECO:0007669"/>
    <property type="project" value="TreeGrafter"/>
</dbReference>
<gene>
    <name evidence="5" type="primary">Pramef12</name>
</gene>
<dbReference type="GO" id="GO:0045596">
    <property type="term" value="P:negative regulation of cell differentiation"/>
    <property type="evidence" value="ECO:0007669"/>
    <property type="project" value="InterPro"/>
</dbReference>
<dbReference type="PANTHER" id="PTHR14224">
    <property type="entry name" value="SIMILAR TO PREFERENTIALLY EXPRESSED ANTIGEN IN MELANOMA-LIKE 3"/>
    <property type="match status" value="1"/>
</dbReference>
<dbReference type="AlphaFoldDB" id="A0A6P5PK62"/>
<dbReference type="GO" id="GO:0045892">
    <property type="term" value="P:negative regulation of DNA-templated transcription"/>
    <property type="evidence" value="ECO:0007669"/>
    <property type="project" value="InterPro"/>
</dbReference>
<comment type="similarity">
    <text evidence="1">Belongs to the PRAME family.</text>
</comment>
<dbReference type="PANTHER" id="PTHR14224:SF19">
    <property type="entry name" value="PRAME FAMILY MEMBER 11-RELATED"/>
    <property type="match status" value="1"/>
</dbReference>
<dbReference type="SUPFAM" id="SSF52047">
    <property type="entry name" value="RNI-like"/>
    <property type="match status" value="1"/>
</dbReference>
<sequence>MVTYSGGTLDHQSPYRSVKMSLHVTPTLLQLAMQSLLRDEALAISALQDLPMELLPPLFKDAFTHKRLNILRKMVQVWPFPCLPLGGLMKMKTPYLDILQTVLDGIDALLDQNTHPRNYKLQVLDLRALHKDFWTVWAGDTTTSCAPGVKCRRKIQKRGPKIEAKQNSLKVFIDLYLKPRALDTCLSYVFLWAKERKALLQLGCKKLKINTVAIQNIVKILEMLDLDYVEEVEVCCTWKLSTLAIFAPYLGRMKNLLSIILSHIHVPASITPEEEKQLVSQFTSQFSNLQYLQDLSLDSIDFLKGQMDQLFRCLEVPLEILSITDSKMSESDLQSLSQCPGIRQLKHLNLSGVILTDISPEPLRVLLERVAATLKTLDLENCMIMDSQLDVLLPALSQCAQLIMFNYLRNPISVAILERLLHHTSRLNYLSLEMYSTPWEIYGAQGASYHKRLEQLREELSKAMQHLEHNRTVWFSVAPCLP</sequence>
<reference evidence="5" key="1">
    <citation type="submission" date="2025-08" db="UniProtKB">
        <authorList>
            <consortium name="RefSeq"/>
        </authorList>
    </citation>
    <scope>IDENTIFICATION</scope>
</reference>
<dbReference type="KEGG" id="mcal:110292999"/>
<keyword evidence="4" id="KW-1185">Reference proteome</keyword>
<dbReference type="CTD" id="390999"/>
<dbReference type="InterPro" id="IPR050694">
    <property type="entry name" value="LRRC14/PRAME"/>
</dbReference>
<protein>
    <submittedName>
        <fullName evidence="5">PRAME family member 12 isoform X1</fullName>
    </submittedName>
</protein>
<evidence type="ECO:0000313" key="4">
    <source>
        <dbReference type="Proteomes" id="UP000515126"/>
    </source>
</evidence>
<evidence type="ECO:0000256" key="3">
    <source>
        <dbReference type="ARBA" id="ARBA00022737"/>
    </source>
</evidence>
<dbReference type="Proteomes" id="UP000515126">
    <property type="component" value="Chromosome 4"/>
</dbReference>
<evidence type="ECO:0000313" key="5">
    <source>
        <dbReference type="RefSeq" id="XP_021016386.1"/>
    </source>
</evidence>
<name>A0A6P5PK62_MUSCR</name>
<accession>A0A6P5PK62</accession>
<evidence type="ECO:0000256" key="1">
    <source>
        <dbReference type="ARBA" id="ARBA00009608"/>
    </source>
</evidence>
<keyword evidence="3" id="KW-0677">Repeat</keyword>
<dbReference type="PIRSF" id="PIRSF038286">
    <property type="entry name" value="PRAME"/>
    <property type="match status" value="1"/>
</dbReference>
<dbReference type="RefSeq" id="XP_021016386.1">
    <property type="nucleotide sequence ID" value="XM_021160727.1"/>
</dbReference>
<dbReference type="GO" id="GO:0008284">
    <property type="term" value="P:positive regulation of cell population proliferation"/>
    <property type="evidence" value="ECO:0007669"/>
    <property type="project" value="InterPro"/>
</dbReference>
<proteinExistence type="inferred from homology"/>
<dbReference type="GeneID" id="110292999"/>
<organism evidence="4 5">
    <name type="scientific">Mus caroli</name>
    <name type="common">Ryukyu mouse</name>
    <name type="synonym">Ricefield mouse</name>
    <dbReference type="NCBI Taxonomy" id="10089"/>
    <lineage>
        <taxon>Eukaryota</taxon>
        <taxon>Metazoa</taxon>
        <taxon>Chordata</taxon>
        <taxon>Craniata</taxon>
        <taxon>Vertebrata</taxon>
        <taxon>Euteleostomi</taxon>
        <taxon>Mammalia</taxon>
        <taxon>Eutheria</taxon>
        <taxon>Euarchontoglires</taxon>
        <taxon>Glires</taxon>
        <taxon>Rodentia</taxon>
        <taxon>Myomorpha</taxon>
        <taxon>Muroidea</taxon>
        <taxon>Muridae</taxon>
        <taxon>Murinae</taxon>
        <taxon>Mus</taxon>
        <taxon>Mus</taxon>
    </lineage>
</organism>
<dbReference type="Gene3D" id="3.80.10.10">
    <property type="entry name" value="Ribonuclease Inhibitor"/>
    <property type="match status" value="1"/>
</dbReference>